<protein>
    <submittedName>
        <fullName evidence="1">Hypothetical conserved protein</fullName>
    </submittedName>
</protein>
<dbReference type="InterPro" id="IPR025332">
    <property type="entry name" value="DUF4238"/>
</dbReference>
<dbReference type="HOGENOM" id="CLU_958755_0_0_5"/>
<evidence type="ECO:0000313" key="1">
    <source>
        <dbReference type="EMBL" id="ACE89858.1"/>
    </source>
</evidence>
<proteinExistence type="predicted"/>
<sequence>MYDRRPLNRTEMSQPKRHHYVPRFLLANFVNTNGKLWVRRAKAPSVWSASPENTFLERHRYSSIDDQGNYNTQLEQTYSALEGAAKPIVDKFIDCGRAQTVPTISSTEKATWDQFCYQQMKRVPEVTNQLAMRLPWAERLEQAISQAVEMGITADQAILDEVRSPEGLARIRQNATVKALAAESKVIMAMLAAANYEIGITSGDEFVVGSRPIAMASHGLAEAEAGRTTMWFPLASDVAVRPRFSGISAARRLTTKEVSEINEHIIRQSEYVAGASESLLKSLPVLT</sequence>
<dbReference type="KEGG" id="rec:RHECIAT_CH0000872"/>
<gene>
    <name evidence="1" type="ordered locus">RHECIAT_CH0000872</name>
</gene>
<reference evidence="1 2" key="1">
    <citation type="submission" date="2008-04" db="EMBL/GenBank/DDBJ databases">
        <title>Genome diversity and DNA divergence of Rhizobium etli.</title>
        <authorList>
            <person name="Gonzalez V."/>
            <person name="Acosta J.L."/>
            <person name="Santamaria R.I."/>
            <person name="Bustos P."/>
            <person name="Hernandez-Gonzalez I.L."/>
            <person name="Fernandez J.L."/>
            <person name="Diaz R."/>
            <person name="Flores M."/>
            <person name="Mora J."/>
            <person name="Palacios R."/>
            <person name="Davila G."/>
        </authorList>
    </citation>
    <scope>NUCLEOTIDE SEQUENCE [LARGE SCALE GENOMIC DNA]</scope>
    <source>
        <strain evidence="1 2">CIAT 652</strain>
    </source>
</reference>
<dbReference type="EMBL" id="CP001074">
    <property type="protein sequence ID" value="ACE89858.1"/>
    <property type="molecule type" value="Genomic_DNA"/>
</dbReference>
<name>B3PQL2_RHIE6</name>
<dbReference type="AlphaFoldDB" id="B3PQL2"/>
<dbReference type="Proteomes" id="UP000008817">
    <property type="component" value="Chromosome"/>
</dbReference>
<dbReference type="Pfam" id="PF14022">
    <property type="entry name" value="DUF4238"/>
    <property type="match status" value="1"/>
</dbReference>
<dbReference type="eggNOG" id="ENOG50312MF">
    <property type="taxonomic scope" value="Bacteria"/>
</dbReference>
<organism evidence="1 2">
    <name type="scientific">Rhizobium etli (strain CIAT 652)</name>
    <dbReference type="NCBI Taxonomy" id="491916"/>
    <lineage>
        <taxon>Bacteria</taxon>
        <taxon>Pseudomonadati</taxon>
        <taxon>Pseudomonadota</taxon>
        <taxon>Alphaproteobacteria</taxon>
        <taxon>Hyphomicrobiales</taxon>
        <taxon>Rhizobiaceae</taxon>
        <taxon>Rhizobium/Agrobacterium group</taxon>
        <taxon>Rhizobium</taxon>
    </lineage>
</organism>
<evidence type="ECO:0000313" key="2">
    <source>
        <dbReference type="Proteomes" id="UP000008817"/>
    </source>
</evidence>
<accession>B3PQL2</accession>